<dbReference type="AlphaFoldDB" id="A0A8F5BVH1"/>
<name>A0A8F5BVH1_9CREN</name>
<keyword evidence="1" id="KW-0812">Transmembrane</keyword>
<sequence length="61" mass="7109">MSFRRKTIFILAITVVLIVLVLFLSFNYFKNHCPSITPFKIYKIIDVNYASNGSVQIYFIS</sequence>
<evidence type="ECO:0000313" key="3">
    <source>
        <dbReference type="EMBL" id="QXJ35235.1"/>
    </source>
</evidence>
<dbReference type="EMBL" id="CP077713">
    <property type="protein sequence ID" value="QXJ35235.1"/>
    <property type="molecule type" value="Genomic_DNA"/>
</dbReference>
<dbReference type="EMBL" id="CP077715">
    <property type="protein sequence ID" value="QXJ32211.1"/>
    <property type="molecule type" value="Genomic_DNA"/>
</dbReference>
<evidence type="ECO:0000256" key="1">
    <source>
        <dbReference type="SAM" id="Phobius"/>
    </source>
</evidence>
<accession>A0A8F5BVH1</accession>
<evidence type="ECO:0000313" key="5">
    <source>
        <dbReference type="Proteomes" id="UP000694036"/>
    </source>
</evidence>
<gene>
    <name evidence="2" type="ORF">J5U21_01862</name>
    <name evidence="3" type="ORF">J5U22_01782</name>
</gene>
<keyword evidence="1" id="KW-1133">Transmembrane helix</keyword>
<evidence type="ECO:0000313" key="4">
    <source>
        <dbReference type="Proteomes" id="UP000693941"/>
    </source>
</evidence>
<keyword evidence="1" id="KW-0472">Membrane</keyword>
<reference evidence="2 5" key="1">
    <citation type="journal article" date="2021" name="Environ. Microbiol.">
        <title>New insights into the diversity and evolution of the archaeal mobilome from three complete genomes of Saccharolobus shibatae.</title>
        <authorList>
            <person name="Medvedeva S."/>
            <person name="Brandt D."/>
            <person name="Cvirkaite-Krupovic V."/>
            <person name="Liu Y."/>
            <person name="Severinov K."/>
            <person name="Ishino S."/>
            <person name="Ishino Y."/>
            <person name="Prangishvili D."/>
            <person name="Kalinowski J."/>
            <person name="Krupovic M."/>
        </authorList>
    </citation>
    <scope>NUCLEOTIDE SEQUENCE</scope>
    <source>
        <strain evidence="2">BEU9</strain>
        <strain evidence="3 5">S38A</strain>
    </source>
</reference>
<proteinExistence type="predicted"/>
<organism evidence="2 4">
    <name type="scientific">Saccharolobus shibatae</name>
    <dbReference type="NCBI Taxonomy" id="2286"/>
    <lineage>
        <taxon>Archaea</taxon>
        <taxon>Thermoproteota</taxon>
        <taxon>Thermoprotei</taxon>
        <taxon>Sulfolobales</taxon>
        <taxon>Sulfolobaceae</taxon>
        <taxon>Saccharolobus</taxon>
    </lineage>
</organism>
<protein>
    <submittedName>
        <fullName evidence="2">Uncharacterized protein</fullName>
    </submittedName>
</protein>
<evidence type="ECO:0000313" key="2">
    <source>
        <dbReference type="EMBL" id="QXJ32211.1"/>
    </source>
</evidence>
<dbReference type="Proteomes" id="UP000694036">
    <property type="component" value="Chromosome"/>
</dbReference>
<keyword evidence="5" id="KW-1185">Reference proteome</keyword>
<feature type="transmembrane region" description="Helical" evidence="1">
    <location>
        <begin position="7"/>
        <end position="29"/>
    </location>
</feature>
<dbReference type="Proteomes" id="UP000693941">
    <property type="component" value="Chromosome"/>
</dbReference>